<feature type="chain" id="PRO_5039252296" description="DUF5667 domain-containing protein" evidence="3">
    <location>
        <begin position="30"/>
        <end position="377"/>
    </location>
</feature>
<feature type="compositionally biased region" description="Basic and acidic residues" evidence="2">
    <location>
        <begin position="131"/>
        <end position="155"/>
    </location>
</feature>
<comment type="caution">
    <text evidence="5">The sequence shown here is derived from an EMBL/GenBank/DDBJ whole genome shotgun (WGS) entry which is preliminary data.</text>
</comment>
<feature type="compositionally biased region" description="Basic and acidic residues" evidence="2">
    <location>
        <begin position="320"/>
        <end position="342"/>
    </location>
</feature>
<feature type="domain" description="DUF5667" evidence="4">
    <location>
        <begin position="61"/>
        <end position="151"/>
    </location>
</feature>
<dbReference type="InterPro" id="IPR043725">
    <property type="entry name" value="DUF5667"/>
</dbReference>
<protein>
    <recommendedName>
        <fullName evidence="4">DUF5667 domain-containing protein</fullName>
    </recommendedName>
</protein>
<sequence>MKNVEMKKLSKAAMAMALAGTFAFSPALASADTLTEGQKVQAETSVTTDVQVKNDAEKPALVPGDFFYFVKIALEKIKLAITFDKEKEADLLAGYAAERLAEAEELFNAGKEDMAIKTLKDSIAYLNQYDAKADEPKSDEQKSDEPKSDEQKTEDQTESSEQQPATDEETSKDEPADEEKAVENDEDKEGSSEELVRNNIVALKAALEKVKNPTAKAALQRNIDRTLAKMAEKAEEVAKEEEKIETEKAAEAEKVTEIEKAETEKAVSVDAKTAVKAETKVEKPAVKAVPATPAAPAAAAKQEAKQKVKEIRQQANQKSNEVRKQANQEVKEIRSEAKQQVKEVKQAEKAAKFEAKAQVNVEKKENGKGAGHGKNGN</sequence>
<proteinExistence type="predicted"/>
<feature type="compositionally biased region" description="Basic and acidic residues" evidence="2">
    <location>
        <begin position="172"/>
        <end position="196"/>
    </location>
</feature>
<feature type="signal peptide" evidence="3">
    <location>
        <begin position="1"/>
        <end position="29"/>
    </location>
</feature>
<feature type="compositionally biased region" description="Low complexity" evidence="2">
    <location>
        <begin position="286"/>
        <end position="301"/>
    </location>
</feature>
<name>A0A3D8GV97_9BACI</name>
<dbReference type="AlphaFoldDB" id="A0A3D8GV97"/>
<evidence type="ECO:0000256" key="2">
    <source>
        <dbReference type="SAM" id="MobiDB-lite"/>
    </source>
</evidence>
<feature type="compositionally biased region" description="Gly residues" evidence="2">
    <location>
        <begin position="368"/>
        <end position="377"/>
    </location>
</feature>
<feature type="compositionally biased region" description="Basic and acidic residues" evidence="2">
    <location>
        <begin position="271"/>
        <end position="285"/>
    </location>
</feature>
<feature type="region of interest" description="Disordered" evidence="2">
    <location>
        <begin position="271"/>
        <end position="342"/>
    </location>
</feature>
<feature type="coiled-coil region" evidence="1">
    <location>
        <begin position="216"/>
        <end position="250"/>
    </location>
</feature>
<feature type="region of interest" description="Disordered" evidence="2">
    <location>
        <begin position="356"/>
        <end position="377"/>
    </location>
</feature>
<evidence type="ECO:0000313" key="5">
    <source>
        <dbReference type="EMBL" id="RDU38357.1"/>
    </source>
</evidence>
<evidence type="ECO:0000313" key="6">
    <source>
        <dbReference type="Proteomes" id="UP000257144"/>
    </source>
</evidence>
<keyword evidence="3" id="KW-0732">Signal</keyword>
<evidence type="ECO:0000259" key="4">
    <source>
        <dbReference type="Pfam" id="PF18915"/>
    </source>
</evidence>
<evidence type="ECO:0000256" key="3">
    <source>
        <dbReference type="SAM" id="SignalP"/>
    </source>
</evidence>
<keyword evidence="1" id="KW-0175">Coiled coil</keyword>
<reference evidence="5 6" key="1">
    <citation type="submission" date="2018-07" db="EMBL/GenBank/DDBJ databases">
        <title>Bacillus sp. YLB-04 draft genome sequence.</title>
        <authorList>
            <person name="Yu L."/>
            <person name="Tang X."/>
        </authorList>
    </citation>
    <scope>NUCLEOTIDE SEQUENCE [LARGE SCALE GENOMIC DNA]</scope>
    <source>
        <strain evidence="5 6">YLB-04</strain>
    </source>
</reference>
<organism evidence="5 6">
    <name type="scientific">Neobacillus piezotolerans</name>
    <dbReference type="NCBI Taxonomy" id="2259171"/>
    <lineage>
        <taxon>Bacteria</taxon>
        <taxon>Bacillati</taxon>
        <taxon>Bacillota</taxon>
        <taxon>Bacilli</taxon>
        <taxon>Bacillales</taxon>
        <taxon>Bacillaceae</taxon>
        <taxon>Neobacillus</taxon>
    </lineage>
</organism>
<dbReference type="Pfam" id="PF18915">
    <property type="entry name" value="DUF5667"/>
    <property type="match status" value="1"/>
</dbReference>
<evidence type="ECO:0000256" key="1">
    <source>
        <dbReference type="SAM" id="Coils"/>
    </source>
</evidence>
<feature type="region of interest" description="Disordered" evidence="2">
    <location>
        <begin position="130"/>
        <end position="196"/>
    </location>
</feature>
<feature type="compositionally biased region" description="Basic and acidic residues" evidence="2">
    <location>
        <begin position="302"/>
        <end position="312"/>
    </location>
</feature>
<dbReference type="EMBL" id="QNQT01000001">
    <property type="protein sequence ID" value="RDU38357.1"/>
    <property type="molecule type" value="Genomic_DNA"/>
</dbReference>
<accession>A0A3D8GV97</accession>
<gene>
    <name evidence="5" type="ORF">DRW41_01965</name>
</gene>
<keyword evidence="6" id="KW-1185">Reference proteome</keyword>
<dbReference type="OrthoDB" id="2456753at2"/>
<feature type="compositionally biased region" description="Basic and acidic residues" evidence="2">
    <location>
        <begin position="356"/>
        <end position="367"/>
    </location>
</feature>
<dbReference type="Proteomes" id="UP000257144">
    <property type="component" value="Unassembled WGS sequence"/>
</dbReference>
<dbReference type="RefSeq" id="WP_115450278.1">
    <property type="nucleotide sequence ID" value="NZ_QNQT01000001.1"/>
</dbReference>